<gene>
    <name evidence="2" type="ORF">DL546_004327</name>
</gene>
<organism evidence="2 3">
    <name type="scientific">Coniochaeta pulveracea</name>
    <dbReference type="NCBI Taxonomy" id="177199"/>
    <lineage>
        <taxon>Eukaryota</taxon>
        <taxon>Fungi</taxon>
        <taxon>Dikarya</taxon>
        <taxon>Ascomycota</taxon>
        <taxon>Pezizomycotina</taxon>
        <taxon>Sordariomycetes</taxon>
        <taxon>Sordariomycetidae</taxon>
        <taxon>Coniochaetales</taxon>
        <taxon>Coniochaetaceae</taxon>
        <taxon>Coniochaeta</taxon>
    </lineage>
</organism>
<feature type="compositionally biased region" description="Basic and acidic residues" evidence="1">
    <location>
        <begin position="69"/>
        <end position="78"/>
    </location>
</feature>
<accession>A0A420Y6Y0</accession>
<evidence type="ECO:0000313" key="2">
    <source>
        <dbReference type="EMBL" id="RKU43635.1"/>
    </source>
</evidence>
<proteinExistence type="predicted"/>
<dbReference type="EMBL" id="QVQW01000040">
    <property type="protein sequence ID" value="RKU43635.1"/>
    <property type="molecule type" value="Genomic_DNA"/>
</dbReference>
<reference evidence="2 3" key="1">
    <citation type="submission" date="2018-08" db="EMBL/GenBank/DDBJ databases">
        <title>Draft genome of the lignicolous fungus Coniochaeta pulveracea.</title>
        <authorList>
            <person name="Borstlap C.J."/>
            <person name="De Witt R.N."/>
            <person name="Botha A."/>
            <person name="Volschenk H."/>
        </authorList>
    </citation>
    <scope>NUCLEOTIDE SEQUENCE [LARGE SCALE GENOMIC DNA]</scope>
    <source>
        <strain evidence="2 3">CAB683</strain>
    </source>
</reference>
<name>A0A420Y6Y0_9PEZI</name>
<sequence>MRTHHQLNAGNGMHFSMPKLRELRLLSMPRQSGHDPPAFHELPHQPRVPRRRGQAEKQEGHSPPLARGGDQENHDARRGQHNPPKSGSGPSSTSVGQPSARLSATGSAPPFTAFDDKVAASVLDVDEESNARVQFLDCVNRSYNIAEESQGGPPEGPVPATHHSGPAPPRCARRKPHHGPLRRGHLPRARVRDPPSHAHPRLSYPAARVVILLPTLTHESVWARALQELLLASGTAAESSASWLGLQAMNSPAPLEFGLAPYPGGHGHRIYHEYLMDEEDEKDEKEGLENDKDEEMSPVVDTVTAAALGSVAESYHFPPDAG</sequence>
<keyword evidence="3" id="KW-1185">Reference proteome</keyword>
<dbReference type="AlphaFoldDB" id="A0A420Y6Y0"/>
<evidence type="ECO:0000313" key="3">
    <source>
        <dbReference type="Proteomes" id="UP000275385"/>
    </source>
</evidence>
<feature type="region of interest" description="Disordered" evidence="1">
    <location>
        <begin position="29"/>
        <end position="108"/>
    </location>
</feature>
<comment type="caution">
    <text evidence="2">The sequence shown here is derived from an EMBL/GenBank/DDBJ whole genome shotgun (WGS) entry which is preliminary data.</text>
</comment>
<protein>
    <submittedName>
        <fullName evidence="2">Uncharacterized protein</fullName>
    </submittedName>
</protein>
<feature type="region of interest" description="Disordered" evidence="1">
    <location>
        <begin position="146"/>
        <end position="200"/>
    </location>
</feature>
<feature type="compositionally biased region" description="Low complexity" evidence="1">
    <location>
        <begin position="83"/>
        <end position="99"/>
    </location>
</feature>
<feature type="region of interest" description="Disordered" evidence="1">
    <location>
        <begin position="278"/>
        <end position="298"/>
    </location>
</feature>
<evidence type="ECO:0000256" key="1">
    <source>
        <dbReference type="SAM" id="MobiDB-lite"/>
    </source>
</evidence>
<dbReference type="Proteomes" id="UP000275385">
    <property type="component" value="Unassembled WGS sequence"/>
</dbReference>
<feature type="compositionally biased region" description="Basic residues" evidence="1">
    <location>
        <begin position="171"/>
        <end position="189"/>
    </location>
</feature>